<proteinExistence type="predicted"/>
<sequence length="197" mass="21724">MHFSTALVAFFSASVMAAPQKELETVTPVETVLIDHIPESVFNATALGVDVYGDVPGDVEKGDGFIAAEEGTLAWAWIRAQQDLPEYEKELEAQGRPVEKRQSTNIRITMYNGDDCNGKAWQYTSPAYNTRMVPSGNEYWYSTGNSIRGYRDNERVEFRSGPYNGDRCANGHTVVRGPSGQGCANIRASTCGHFMLV</sequence>
<comment type="caution">
    <text evidence="2">The sequence shown here is derived from an EMBL/GenBank/DDBJ whole genome shotgun (WGS) entry which is preliminary data.</text>
</comment>
<feature type="signal peptide" evidence="1">
    <location>
        <begin position="1"/>
        <end position="17"/>
    </location>
</feature>
<gene>
    <name evidence="2" type="ORF">QBC38DRAFT_495621</name>
</gene>
<name>A0AAN7BXS6_9PEZI</name>
<reference evidence="2" key="2">
    <citation type="submission" date="2023-05" db="EMBL/GenBank/DDBJ databases">
        <authorList>
            <consortium name="Lawrence Berkeley National Laboratory"/>
            <person name="Steindorff A."/>
            <person name="Hensen N."/>
            <person name="Bonometti L."/>
            <person name="Westerberg I."/>
            <person name="Brannstrom I.O."/>
            <person name="Guillou S."/>
            <person name="Cros-Aarteil S."/>
            <person name="Calhoun S."/>
            <person name="Haridas S."/>
            <person name="Kuo A."/>
            <person name="Mondo S."/>
            <person name="Pangilinan J."/>
            <person name="Riley R."/>
            <person name="Labutti K."/>
            <person name="Andreopoulos B."/>
            <person name="Lipzen A."/>
            <person name="Chen C."/>
            <person name="Yanf M."/>
            <person name="Daum C."/>
            <person name="Ng V."/>
            <person name="Clum A."/>
            <person name="Ohm R."/>
            <person name="Martin F."/>
            <person name="Silar P."/>
            <person name="Natvig D."/>
            <person name="Lalanne C."/>
            <person name="Gautier V."/>
            <person name="Ament-Velasquez S.L."/>
            <person name="Kruys A."/>
            <person name="Hutchinson M.I."/>
            <person name="Powell A.J."/>
            <person name="Barry K."/>
            <person name="Miller A.N."/>
            <person name="Grigoriev I.V."/>
            <person name="Debuchy R."/>
            <person name="Gladieux P."/>
            <person name="Thoren M.H."/>
            <person name="Johannesson H."/>
        </authorList>
    </citation>
    <scope>NUCLEOTIDE SEQUENCE</scope>
    <source>
        <strain evidence="2">CBS 990.96</strain>
    </source>
</reference>
<dbReference type="AlphaFoldDB" id="A0AAN7BXS6"/>
<keyword evidence="1" id="KW-0732">Signal</keyword>
<accession>A0AAN7BXS6</accession>
<protein>
    <submittedName>
        <fullName evidence="2">Uncharacterized protein</fullName>
    </submittedName>
</protein>
<dbReference type="EMBL" id="MU865292">
    <property type="protein sequence ID" value="KAK4231606.1"/>
    <property type="molecule type" value="Genomic_DNA"/>
</dbReference>
<dbReference type="Proteomes" id="UP001301958">
    <property type="component" value="Unassembled WGS sequence"/>
</dbReference>
<keyword evidence="3" id="KW-1185">Reference proteome</keyword>
<evidence type="ECO:0000313" key="3">
    <source>
        <dbReference type="Proteomes" id="UP001301958"/>
    </source>
</evidence>
<evidence type="ECO:0000313" key="2">
    <source>
        <dbReference type="EMBL" id="KAK4231606.1"/>
    </source>
</evidence>
<reference evidence="2" key="1">
    <citation type="journal article" date="2023" name="Mol. Phylogenet. Evol.">
        <title>Genome-scale phylogeny and comparative genomics of the fungal order Sordariales.</title>
        <authorList>
            <person name="Hensen N."/>
            <person name="Bonometti L."/>
            <person name="Westerberg I."/>
            <person name="Brannstrom I.O."/>
            <person name="Guillou S."/>
            <person name="Cros-Aarteil S."/>
            <person name="Calhoun S."/>
            <person name="Haridas S."/>
            <person name="Kuo A."/>
            <person name="Mondo S."/>
            <person name="Pangilinan J."/>
            <person name="Riley R."/>
            <person name="LaButti K."/>
            <person name="Andreopoulos B."/>
            <person name="Lipzen A."/>
            <person name="Chen C."/>
            <person name="Yan M."/>
            <person name="Daum C."/>
            <person name="Ng V."/>
            <person name="Clum A."/>
            <person name="Steindorff A."/>
            <person name="Ohm R.A."/>
            <person name="Martin F."/>
            <person name="Silar P."/>
            <person name="Natvig D.O."/>
            <person name="Lalanne C."/>
            <person name="Gautier V."/>
            <person name="Ament-Velasquez S.L."/>
            <person name="Kruys A."/>
            <person name="Hutchinson M.I."/>
            <person name="Powell A.J."/>
            <person name="Barry K."/>
            <person name="Miller A.N."/>
            <person name="Grigoriev I.V."/>
            <person name="Debuchy R."/>
            <person name="Gladieux P."/>
            <person name="Hiltunen Thoren M."/>
            <person name="Johannesson H."/>
        </authorList>
    </citation>
    <scope>NUCLEOTIDE SEQUENCE</scope>
    <source>
        <strain evidence="2">CBS 990.96</strain>
    </source>
</reference>
<feature type="chain" id="PRO_5042853084" evidence="1">
    <location>
        <begin position="18"/>
        <end position="197"/>
    </location>
</feature>
<organism evidence="2 3">
    <name type="scientific">Podospora fimiseda</name>
    <dbReference type="NCBI Taxonomy" id="252190"/>
    <lineage>
        <taxon>Eukaryota</taxon>
        <taxon>Fungi</taxon>
        <taxon>Dikarya</taxon>
        <taxon>Ascomycota</taxon>
        <taxon>Pezizomycotina</taxon>
        <taxon>Sordariomycetes</taxon>
        <taxon>Sordariomycetidae</taxon>
        <taxon>Sordariales</taxon>
        <taxon>Podosporaceae</taxon>
        <taxon>Podospora</taxon>
    </lineage>
</organism>
<evidence type="ECO:0000256" key="1">
    <source>
        <dbReference type="SAM" id="SignalP"/>
    </source>
</evidence>